<dbReference type="InterPro" id="IPR036682">
    <property type="entry name" value="OS_D_A10/PebIII_sf"/>
</dbReference>
<gene>
    <name evidence="2" type="ORF">NQ314_018581</name>
</gene>
<comment type="caution">
    <text evidence="2">The sequence shown here is derived from an EMBL/GenBank/DDBJ whole genome shotgun (WGS) entry which is preliminary data.</text>
</comment>
<dbReference type="Pfam" id="PF03392">
    <property type="entry name" value="OS-D"/>
    <property type="match status" value="1"/>
</dbReference>
<organism evidence="2 3">
    <name type="scientific">Rhamnusium bicolor</name>
    <dbReference type="NCBI Taxonomy" id="1586634"/>
    <lineage>
        <taxon>Eukaryota</taxon>
        <taxon>Metazoa</taxon>
        <taxon>Ecdysozoa</taxon>
        <taxon>Arthropoda</taxon>
        <taxon>Hexapoda</taxon>
        <taxon>Insecta</taxon>
        <taxon>Pterygota</taxon>
        <taxon>Neoptera</taxon>
        <taxon>Endopterygota</taxon>
        <taxon>Coleoptera</taxon>
        <taxon>Polyphaga</taxon>
        <taxon>Cucujiformia</taxon>
        <taxon>Chrysomeloidea</taxon>
        <taxon>Cerambycidae</taxon>
        <taxon>Lepturinae</taxon>
        <taxon>Rhagiini</taxon>
        <taxon>Rhamnusium</taxon>
    </lineage>
</organism>
<dbReference type="Gene3D" id="1.10.2080.10">
    <property type="entry name" value="Insect odorant-binding protein A10/Ejaculatory bulb-specific protein 3"/>
    <property type="match status" value="2"/>
</dbReference>
<dbReference type="Proteomes" id="UP001162156">
    <property type="component" value="Unassembled WGS sequence"/>
</dbReference>
<keyword evidence="1" id="KW-0732">Signal</keyword>
<evidence type="ECO:0000256" key="1">
    <source>
        <dbReference type="SAM" id="SignalP"/>
    </source>
</evidence>
<dbReference type="PANTHER" id="PTHR11257:SF12">
    <property type="entry name" value="EJACULATORY BULB-SPECIFIC PROTEIN 3-RELATED"/>
    <property type="match status" value="1"/>
</dbReference>
<proteinExistence type="predicted"/>
<dbReference type="AlphaFoldDB" id="A0AAV8WRB0"/>
<name>A0AAV8WRB0_9CUCU</name>
<keyword evidence="3" id="KW-1185">Reference proteome</keyword>
<reference evidence="2" key="1">
    <citation type="journal article" date="2023" name="Insect Mol. Biol.">
        <title>Genome sequencing provides insights into the evolution of gene families encoding plant cell wall-degrading enzymes in longhorned beetles.</title>
        <authorList>
            <person name="Shin N.R."/>
            <person name="Okamura Y."/>
            <person name="Kirsch R."/>
            <person name="Pauchet Y."/>
        </authorList>
    </citation>
    <scope>NUCLEOTIDE SEQUENCE</scope>
    <source>
        <strain evidence="2">RBIC_L_NR</strain>
    </source>
</reference>
<protein>
    <submittedName>
        <fullName evidence="2">Uncharacterized protein</fullName>
    </submittedName>
</protein>
<accession>A0AAV8WRB0</accession>
<dbReference type="EMBL" id="JANEYF010005247">
    <property type="protein sequence ID" value="KAJ8928815.1"/>
    <property type="molecule type" value="Genomic_DNA"/>
</dbReference>
<dbReference type="InterPro" id="IPR005055">
    <property type="entry name" value="A10/PebIII"/>
</dbReference>
<feature type="chain" id="PRO_5043877447" evidence="1">
    <location>
        <begin position="17"/>
        <end position="114"/>
    </location>
</feature>
<evidence type="ECO:0000313" key="3">
    <source>
        <dbReference type="Proteomes" id="UP001162156"/>
    </source>
</evidence>
<dbReference type="PANTHER" id="PTHR11257">
    <property type="entry name" value="CHEMOSENSORY PROTEIN-RELATED"/>
    <property type="match status" value="1"/>
</dbReference>
<feature type="signal peptide" evidence="1">
    <location>
        <begin position="1"/>
        <end position="16"/>
    </location>
</feature>
<evidence type="ECO:0000313" key="2">
    <source>
        <dbReference type="EMBL" id="KAJ8928815.1"/>
    </source>
</evidence>
<dbReference type="SUPFAM" id="SSF100910">
    <property type="entry name" value="Chemosensory protein Csp2"/>
    <property type="match status" value="1"/>
</dbReference>
<sequence>MITPVCILFLVFVVAAEETYTTKFDNIDIDEILQSDRLLKNYNLHETLFSDVLPDALNTGCLKCSDVQKRGAKKIVRHLINNKPEFWNQLIAKYDPNGTFVKQYKDEWINGPID</sequence>